<feature type="signal peptide" evidence="1">
    <location>
        <begin position="1"/>
        <end position="23"/>
    </location>
</feature>
<organism evidence="2 3">
    <name type="scientific">Xylanibacter rodentium</name>
    <dbReference type="NCBI Taxonomy" id="2736289"/>
    <lineage>
        <taxon>Bacteria</taxon>
        <taxon>Pseudomonadati</taxon>
        <taxon>Bacteroidota</taxon>
        <taxon>Bacteroidia</taxon>
        <taxon>Bacteroidales</taxon>
        <taxon>Prevotellaceae</taxon>
        <taxon>Xylanibacter</taxon>
    </lineage>
</organism>
<evidence type="ECO:0000256" key="1">
    <source>
        <dbReference type="SAM" id="SignalP"/>
    </source>
</evidence>
<keyword evidence="3" id="KW-1185">Reference proteome</keyword>
<evidence type="ECO:0000313" key="3">
    <source>
        <dbReference type="Proteomes" id="UP001193734"/>
    </source>
</evidence>
<dbReference type="RefSeq" id="WP_172174870.1">
    <property type="nucleotide sequence ID" value="NZ_CASGIA010000020.1"/>
</dbReference>
<evidence type="ECO:0008006" key="4">
    <source>
        <dbReference type="Google" id="ProtNLM"/>
    </source>
</evidence>
<comment type="caution">
    <text evidence="2">The sequence shown here is derived from an EMBL/GenBank/DDBJ whole genome shotgun (WGS) entry which is preliminary data.</text>
</comment>
<keyword evidence="1" id="KW-0732">Signal</keyword>
<sequence>MKRLVKIMFLAVSGLSTVQYSVAQDVAVRMCEYWTDRQFDSRRTAATTGTWQAYLDMSELGEGLHTLSFRAADSEGRWSVPLTRYFLRTGRSLAGNAAAGYEMWIDDDFANRKKGSVVGGAAALDLDLKSLRAGLHRLTLRVNDSQGMWSDPRVSFFVVPDTLPADNAISSYAYWFNRGPRVYVEVEPGNPLVISDLWIDVKDVVPNEIPSDYRFDAEKETVYCDDNVFFGIEAYDMTGRSTQAVLSDEFLMTVPVKPDFIDLDNGKVVTFDAPGAGYVSGFRMHAAAGDSLVWTVSPMCDVDIYASDGSRIKVQAHNEADGKVTFGMRATSDITYVLVHHASEVSGMMDISCTVAMSSAVSGCKTDGCILRTRNGALEVEASESGLLQIVSLTGMSAYSDTVPVGRSDIKLSSGVYAISWKGIPLGKVVVP</sequence>
<feature type="chain" id="PRO_5047386740" description="Adhesin domain-containing protein" evidence="1">
    <location>
        <begin position="24"/>
        <end position="432"/>
    </location>
</feature>
<proteinExistence type="predicted"/>
<evidence type="ECO:0000313" key="2">
    <source>
        <dbReference type="EMBL" id="NPE14918.1"/>
    </source>
</evidence>
<dbReference type="EMBL" id="JABKKE010000020">
    <property type="protein sequence ID" value="NPE14918.1"/>
    <property type="molecule type" value="Genomic_DNA"/>
</dbReference>
<gene>
    <name evidence="2" type="ORF">HPS55_11410</name>
</gene>
<dbReference type="GeneID" id="82158373"/>
<reference evidence="2 3" key="1">
    <citation type="submission" date="2020-05" db="EMBL/GenBank/DDBJ databases">
        <title>Distinct polysaccharide utilization as determinants for interspecies competition between intestinal Prevotella spp.</title>
        <authorList>
            <person name="Galvez E.J.C."/>
            <person name="Iljazovic A."/>
            <person name="Strowig T."/>
        </authorList>
    </citation>
    <scope>NUCLEOTIDE SEQUENCE [LARGE SCALE GENOMIC DNA]</scope>
    <source>
        <strain evidence="2 3">PROD</strain>
    </source>
</reference>
<name>A0ABX2AYB4_9BACT</name>
<accession>A0ABX2AYB4</accession>
<protein>
    <recommendedName>
        <fullName evidence="4">Adhesin domain-containing protein</fullName>
    </recommendedName>
</protein>
<dbReference type="Proteomes" id="UP001193734">
    <property type="component" value="Unassembled WGS sequence"/>
</dbReference>